<protein>
    <recommendedName>
        <fullName evidence="3">Ribosomal protein</fullName>
    </recommendedName>
</protein>
<accession>A0AAV5V2P1</accession>
<sequence>MRGYGILRGLGTVVDGYRLVQLAALSGVHLDRLLEIANLLSEQIEVVVELLRVVSLLIHLDLEFGDARKLLLTTFSGCLSVSQSLPLQLFRLLIVHVREAVGKVVGGCGVHYWWVGRVVFAAAAANRGRKETRGKVSGTGHCTKGRGVWRGGGEGWRRGGRRKGWGR</sequence>
<evidence type="ECO:0000313" key="2">
    <source>
        <dbReference type="Proteomes" id="UP001432322"/>
    </source>
</evidence>
<evidence type="ECO:0008006" key="3">
    <source>
        <dbReference type="Google" id="ProtNLM"/>
    </source>
</evidence>
<keyword evidence="2" id="KW-1185">Reference proteome</keyword>
<comment type="caution">
    <text evidence="1">The sequence shown here is derived from an EMBL/GenBank/DDBJ whole genome shotgun (WGS) entry which is preliminary data.</text>
</comment>
<reference evidence="1" key="1">
    <citation type="submission" date="2023-10" db="EMBL/GenBank/DDBJ databases">
        <title>Genome assembly of Pristionchus species.</title>
        <authorList>
            <person name="Yoshida K."/>
            <person name="Sommer R.J."/>
        </authorList>
    </citation>
    <scope>NUCLEOTIDE SEQUENCE</scope>
    <source>
        <strain evidence="1">RS5133</strain>
    </source>
</reference>
<dbReference type="EMBL" id="BTSY01000002">
    <property type="protein sequence ID" value="GMT13684.1"/>
    <property type="molecule type" value="Genomic_DNA"/>
</dbReference>
<organism evidence="1 2">
    <name type="scientific">Pristionchus fissidentatus</name>
    <dbReference type="NCBI Taxonomy" id="1538716"/>
    <lineage>
        <taxon>Eukaryota</taxon>
        <taxon>Metazoa</taxon>
        <taxon>Ecdysozoa</taxon>
        <taxon>Nematoda</taxon>
        <taxon>Chromadorea</taxon>
        <taxon>Rhabditida</taxon>
        <taxon>Rhabditina</taxon>
        <taxon>Diplogasteromorpha</taxon>
        <taxon>Diplogasteroidea</taxon>
        <taxon>Neodiplogasteridae</taxon>
        <taxon>Pristionchus</taxon>
    </lineage>
</organism>
<proteinExistence type="predicted"/>
<dbReference type="Proteomes" id="UP001432322">
    <property type="component" value="Unassembled WGS sequence"/>
</dbReference>
<name>A0AAV5V2P1_9BILA</name>
<gene>
    <name evidence="1" type="ORF">PFISCL1PPCAC_4981</name>
</gene>
<evidence type="ECO:0000313" key="1">
    <source>
        <dbReference type="EMBL" id="GMT13684.1"/>
    </source>
</evidence>
<dbReference type="AlphaFoldDB" id="A0AAV5V2P1"/>